<comment type="caution">
    <text evidence="1">The sequence shown here is derived from an EMBL/GenBank/DDBJ whole genome shotgun (WGS) entry which is preliminary data.</text>
</comment>
<accession>A0AAD5Q8B0</accession>
<proteinExistence type="predicted"/>
<protein>
    <submittedName>
        <fullName evidence="1">Uncharacterized protein</fullName>
    </submittedName>
</protein>
<reference evidence="1" key="1">
    <citation type="submission" date="2021-12" db="EMBL/GenBank/DDBJ databases">
        <title>Prjna785345.</title>
        <authorList>
            <person name="Rujirawat T."/>
            <person name="Krajaejun T."/>
        </authorList>
    </citation>
    <scope>NUCLEOTIDE SEQUENCE</scope>
    <source>
        <strain evidence="1">Pi057C3</strain>
    </source>
</reference>
<sequence length="226" mass="25541">MNGGNPRATSFCPSVPTITIECDNDRGLSYSVCLVRPPVQIERLTELCARSLLGNPIQTLKFHPGISNITILTFDMLSRFLEIKDYIEDFFYFLESVDGKNQFRDNALLYHDSYLQNLERTQNVHESVSREMQHEVATFVAKYRQKYGPAGASSSTTTMRSCLRANEELLVGRGDPWSHASPSEGRSALDPAIDYSPSEKATLLVPVTQCIYWMFSQASTGQRRKR</sequence>
<dbReference type="Proteomes" id="UP001209570">
    <property type="component" value="Unassembled WGS sequence"/>
</dbReference>
<dbReference type="EMBL" id="JAKCXM010000285">
    <property type="protein sequence ID" value="KAJ0396676.1"/>
    <property type="molecule type" value="Genomic_DNA"/>
</dbReference>
<evidence type="ECO:0000313" key="2">
    <source>
        <dbReference type="Proteomes" id="UP001209570"/>
    </source>
</evidence>
<organism evidence="1 2">
    <name type="scientific">Pythium insidiosum</name>
    <name type="common">Pythiosis disease agent</name>
    <dbReference type="NCBI Taxonomy" id="114742"/>
    <lineage>
        <taxon>Eukaryota</taxon>
        <taxon>Sar</taxon>
        <taxon>Stramenopiles</taxon>
        <taxon>Oomycota</taxon>
        <taxon>Peronosporomycetes</taxon>
        <taxon>Pythiales</taxon>
        <taxon>Pythiaceae</taxon>
        <taxon>Pythium</taxon>
    </lineage>
</organism>
<dbReference type="AlphaFoldDB" id="A0AAD5Q8B0"/>
<keyword evidence="2" id="KW-1185">Reference proteome</keyword>
<gene>
    <name evidence="1" type="ORF">P43SY_007166</name>
</gene>
<evidence type="ECO:0000313" key="1">
    <source>
        <dbReference type="EMBL" id="KAJ0396676.1"/>
    </source>
</evidence>
<name>A0AAD5Q8B0_PYTIN</name>